<keyword evidence="9 15" id="KW-0378">Hydrolase</keyword>
<dbReference type="VEuPathDB" id="FungiDB:TSTA_016050"/>
<feature type="binding site" evidence="15">
    <location>
        <position position="581"/>
    </location>
    <ligand>
        <name>Ca(2+)</name>
        <dbReference type="ChEBI" id="CHEBI:29108"/>
    </ligand>
</feature>
<dbReference type="CDD" id="cd11377">
    <property type="entry name" value="Pro-peptidase_S53"/>
    <property type="match status" value="1"/>
</dbReference>
<keyword evidence="6 15" id="KW-0645">Protease</keyword>
<feature type="binding site" evidence="15">
    <location>
        <position position="545"/>
    </location>
    <ligand>
        <name>Ca(2+)</name>
        <dbReference type="ChEBI" id="CHEBI:29108"/>
    </ligand>
</feature>
<evidence type="ECO:0000256" key="1">
    <source>
        <dbReference type="ARBA" id="ARBA00001910"/>
    </source>
</evidence>
<dbReference type="eggNOG" id="ENOG502QR6D">
    <property type="taxonomic scope" value="Eukaryota"/>
</dbReference>
<dbReference type="FunFam" id="3.40.50.200:FF:000015">
    <property type="entry name" value="Tripeptidyl peptidase A"/>
    <property type="match status" value="1"/>
</dbReference>
<organism evidence="18 19">
    <name type="scientific">Talaromyces stipitatus (strain ATCC 10500 / CBS 375.48 / QM 6759 / NRRL 1006)</name>
    <name type="common">Penicillium stipitatum</name>
    <dbReference type="NCBI Taxonomy" id="441959"/>
    <lineage>
        <taxon>Eukaryota</taxon>
        <taxon>Fungi</taxon>
        <taxon>Dikarya</taxon>
        <taxon>Ascomycota</taxon>
        <taxon>Pezizomycotina</taxon>
        <taxon>Eurotiomycetes</taxon>
        <taxon>Eurotiomycetidae</taxon>
        <taxon>Eurotiales</taxon>
        <taxon>Trichocomaceae</taxon>
        <taxon>Talaromyces</taxon>
        <taxon>Talaromyces sect. Talaromyces</taxon>
    </lineage>
</organism>
<evidence type="ECO:0000256" key="2">
    <source>
        <dbReference type="ARBA" id="ARBA00002451"/>
    </source>
</evidence>
<dbReference type="InterPro" id="IPR023828">
    <property type="entry name" value="Peptidase_S8_Ser-AS"/>
</dbReference>
<evidence type="ECO:0000256" key="15">
    <source>
        <dbReference type="PROSITE-ProRule" id="PRU01032"/>
    </source>
</evidence>
<keyword evidence="8 16" id="KW-0732">Signal</keyword>
<dbReference type="GO" id="GO:0004252">
    <property type="term" value="F:serine-type endopeptidase activity"/>
    <property type="evidence" value="ECO:0007669"/>
    <property type="project" value="UniProtKB-UniRule"/>
</dbReference>
<dbReference type="InterPro" id="IPR036852">
    <property type="entry name" value="Peptidase_S8/S53_dom_sf"/>
</dbReference>
<feature type="signal peptide" evidence="16">
    <location>
        <begin position="1"/>
        <end position="25"/>
    </location>
</feature>
<dbReference type="GO" id="GO:0008240">
    <property type="term" value="F:tripeptidyl-peptidase activity"/>
    <property type="evidence" value="ECO:0007669"/>
    <property type="project" value="UniProtKB-EC"/>
</dbReference>
<evidence type="ECO:0000256" key="6">
    <source>
        <dbReference type="ARBA" id="ARBA00022670"/>
    </source>
</evidence>
<keyword evidence="14" id="KW-0325">Glycoprotein</keyword>
<dbReference type="Pfam" id="PF00082">
    <property type="entry name" value="Peptidase_S8"/>
    <property type="match status" value="1"/>
</dbReference>
<dbReference type="InterPro" id="IPR015366">
    <property type="entry name" value="S53_propep"/>
</dbReference>
<dbReference type="PROSITE" id="PS00138">
    <property type="entry name" value="SUBTILASE_SER"/>
    <property type="match status" value="1"/>
</dbReference>
<comment type="cofactor">
    <cofactor evidence="15">
        <name>Ca(2+)</name>
        <dbReference type="ChEBI" id="CHEBI:29108"/>
    </cofactor>
    <text evidence="15">Binds 1 Ca(2+) ion per subunit.</text>
</comment>
<evidence type="ECO:0000256" key="9">
    <source>
        <dbReference type="ARBA" id="ARBA00022801"/>
    </source>
</evidence>
<accession>B8ME98</accession>
<dbReference type="CDD" id="cd04056">
    <property type="entry name" value="Peptidases_S53"/>
    <property type="match status" value="1"/>
</dbReference>
<dbReference type="PROSITE" id="PS51695">
    <property type="entry name" value="SEDOLISIN"/>
    <property type="match status" value="1"/>
</dbReference>
<evidence type="ECO:0000313" key="18">
    <source>
        <dbReference type="EMBL" id="EED16525.1"/>
    </source>
</evidence>
<evidence type="ECO:0000256" key="3">
    <source>
        <dbReference type="ARBA" id="ARBA00004239"/>
    </source>
</evidence>
<proteinExistence type="predicted"/>
<gene>
    <name evidence="18" type="ORF">TSTA_016050</name>
</gene>
<feature type="active site" description="Charge relay system" evidence="15">
    <location>
        <position position="502"/>
    </location>
</feature>
<dbReference type="InterPro" id="IPR030400">
    <property type="entry name" value="Sedolisin_dom"/>
</dbReference>
<feature type="chain" id="PRO_5002877452" description="tripeptidyl-peptidase II" evidence="16">
    <location>
        <begin position="26"/>
        <end position="606"/>
    </location>
</feature>
<dbReference type="AlphaFoldDB" id="B8ME98"/>
<name>B8ME98_TALSN</name>
<comment type="subcellular location">
    <subcellularLocation>
        <location evidence="3">Secreted</location>
        <location evidence="3">Extracellular space</location>
    </subcellularLocation>
</comment>
<keyword evidence="12" id="KW-0843">Virulence</keyword>
<feature type="active site" description="Charge relay system" evidence="15">
    <location>
        <position position="287"/>
    </location>
</feature>
<dbReference type="SUPFAM" id="SSF52743">
    <property type="entry name" value="Subtilisin-like"/>
    <property type="match status" value="1"/>
</dbReference>
<dbReference type="InterPro" id="IPR000209">
    <property type="entry name" value="Peptidase_S8/S53_dom"/>
</dbReference>
<dbReference type="InParanoid" id="B8ME98"/>
<evidence type="ECO:0000256" key="10">
    <source>
        <dbReference type="ARBA" id="ARBA00022825"/>
    </source>
</evidence>
<dbReference type="PANTHER" id="PTHR14218">
    <property type="entry name" value="PROTEASE S8 TRIPEPTIDYL PEPTIDASE I CLN2"/>
    <property type="match status" value="1"/>
</dbReference>
<feature type="domain" description="Peptidase S53" evidence="17">
    <location>
        <begin position="212"/>
        <end position="601"/>
    </location>
</feature>
<reference evidence="19" key="1">
    <citation type="journal article" date="2015" name="Genome Announc.">
        <title>Genome sequence of the AIDS-associated pathogen Penicillium marneffei (ATCC18224) and its near taxonomic relative Talaromyces stipitatus (ATCC10500).</title>
        <authorList>
            <person name="Nierman W.C."/>
            <person name="Fedorova-Abrams N.D."/>
            <person name="Andrianopoulos A."/>
        </authorList>
    </citation>
    <scope>NUCLEOTIDE SEQUENCE [LARGE SCALE GENOMIC DNA]</scope>
    <source>
        <strain evidence="19">ATCC 10500 / CBS 375.48 / QM 6759 / NRRL 1006</strain>
    </source>
</reference>
<evidence type="ECO:0000256" key="13">
    <source>
        <dbReference type="ARBA" id="ARBA00023145"/>
    </source>
</evidence>
<dbReference type="Proteomes" id="UP000001745">
    <property type="component" value="Unassembled WGS sequence"/>
</dbReference>
<evidence type="ECO:0000256" key="7">
    <source>
        <dbReference type="ARBA" id="ARBA00022723"/>
    </source>
</evidence>
<dbReference type="HOGENOM" id="CLU_013783_3_3_1"/>
<dbReference type="GO" id="GO:0005576">
    <property type="term" value="C:extracellular region"/>
    <property type="evidence" value="ECO:0007669"/>
    <property type="project" value="UniProtKB-SubCell"/>
</dbReference>
<dbReference type="GO" id="GO:0046872">
    <property type="term" value="F:metal ion binding"/>
    <property type="evidence" value="ECO:0007669"/>
    <property type="project" value="UniProtKB-UniRule"/>
</dbReference>
<dbReference type="PANTHER" id="PTHR14218:SF15">
    <property type="entry name" value="TRIPEPTIDYL-PEPTIDASE 1"/>
    <property type="match status" value="1"/>
</dbReference>
<dbReference type="OMA" id="YARSVCN"/>
<feature type="active site" description="Charge relay system" evidence="15">
    <location>
        <position position="291"/>
    </location>
</feature>
<keyword evidence="11 15" id="KW-0106">Calcium</keyword>
<dbReference type="OrthoDB" id="409122at2759"/>
<dbReference type="SMART" id="SM00944">
    <property type="entry name" value="Pro-kuma_activ"/>
    <property type="match status" value="1"/>
</dbReference>
<dbReference type="PhylomeDB" id="B8ME98"/>
<evidence type="ECO:0000313" key="19">
    <source>
        <dbReference type="Proteomes" id="UP000001745"/>
    </source>
</evidence>
<comment type="function">
    <text evidence="2">Secreted tripeptidyl-peptidase which degrades proteins at acidic pHs and is involved in virulence.</text>
</comment>
<comment type="catalytic activity">
    <reaction evidence="1">
        <text>Release of an N-terminal tripeptide from a polypeptide.</text>
        <dbReference type="EC" id="3.4.14.10"/>
    </reaction>
</comment>
<dbReference type="Gene3D" id="3.40.50.200">
    <property type="entry name" value="Peptidase S8/S53 domain"/>
    <property type="match status" value="1"/>
</dbReference>
<keyword evidence="7 15" id="KW-0479">Metal-binding</keyword>
<evidence type="ECO:0000256" key="8">
    <source>
        <dbReference type="ARBA" id="ARBA00022729"/>
    </source>
</evidence>
<dbReference type="GO" id="GO:0006508">
    <property type="term" value="P:proteolysis"/>
    <property type="evidence" value="ECO:0007669"/>
    <property type="project" value="UniProtKB-KW"/>
</dbReference>
<keyword evidence="19" id="KW-1185">Reference proteome</keyword>
<evidence type="ECO:0000256" key="16">
    <source>
        <dbReference type="SAM" id="SignalP"/>
    </source>
</evidence>
<protein>
    <recommendedName>
        <fullName evidence="4">tripeptidyl-peptidase II</fullName>
        <ecNumber evidence="4">3.4.14.10</ecNumber>
    </recommendedName>
</protein>
<evidence type="ECO:0000256" key="4">
    <source>
        <dbReference type="ARBA" id="ARBA00012462"/>
    </source>
</evidence>
<dbReference type="Pfam" id="PF09286">
    <property type="entry name" value="Pro-kuma_activ"/>
    <property type="match status" value="1"/>
</dbReference>
<dbReference type="SUPFAM" id="SSF54897">
    <property type="entry name" value="Protease propeptides/inhibitors"/>
    <property type="match status" value="1"/>
</dbReference>
<dbReference type="STRING" id="441959.B8ME98"/>
<keyword evidence="10 15" id="KW-0720">Serine protease</keyword>
<keyword evidence="13" id="KW-0865">Zymogen</keyword>
<evidence type="ECO:0000256" key="5">
    <source>
        <dbReference type="ARBA" id="ARBA00022525"/>
    </source>
</evidence>
<dbReference type="EMBL" id="EQ962656">
    <property type="protein sequence ID" value="EED16525.1"/>
    <property type="molecule type" value="Genomic_DNA"/>
</dbReference>
<dbReference type="RefSeq" id="XP_002483759.1">
    <property type="nucleotide sequence ID" value="XM_002483714.1"/>
</dbReference>
<evidence type="ECO:0000256" key="12">
    <source>
        <dbReference type="ARBA" id="ARBA00023026"/>
    </source>
</evidence>
<sequence>MHFPFYGAAALLIATLCLFGSPVASETFDRSEAAPEGWTSTGVPSEDQPIRLQIALQQNNSVGFEQALLAISTPGDPSYGKHFTSYDQMKEMLLPSTEAVSAVRDWLTSSGVTDFQRDADWVTIRTSVRVANSLLDANFTWYTGGQQSVRILRTFEYSVPDNIAPHIRMIHPTTGFGQVRANRAAFRSMPLKFGTSLNSAASNMSVNQCGSVTTPSCIQKLYYIQNYTADPGRGSKIAFVSFTEQVARYDDLAMFESYLAPYAVGQNFTAVEYNGGINDQHRNETGEANLDLQYIVGLAAPLPVTEYIVGGRGELIPDLTEPDQNHNYNEPFLNFLLDILKVEQEDLPQVISISYGDDEQTIPKEYALIVCNLFAQLGSRGVSVLLAAGDSGVGSACQTNDAKKRDHFPPQFPSTCPWVTSVGGTNGTHPEQAVYFSSGGFSDLFPRPSYQNDAINAYLETLGDRQAEYFDLLGRGFPDVAAQSVGYVIVDKGSPTISDGTSAAAPAFSAIIALLNDARLEAGLPAMGFLNPWLYSVGRLGLNDIVHGGSTGCNGKDRFGGPPNGSPVIPYANWNATQGWDPVTGLGTPNFAKLKELALGQVCIGK</sequence>
<evidence type="ECO:0000256" key="11">
    <source>
        <dbReference type="ARBA" id="ARBA00022837"/>
    </source>
</evidence>
<dbReference type="EC" id="3.4.14.10" evidence="4"/>
<dbReference type="GeneID" id="8106378"/>
<dbReference type="MEROPS" id="S53.010"/>
<evidence type="ECO:0000256" key="14">
    <source>
        <dbReference type="ARBA" id="ARBA00023180"/>
    </source>
</evidence>
<keyword evidence="5" id="KW-0964">Secreted</keyword>
<feature type="binding site" evidence="15">
    <location>
        <position position="544"/>
    </location>
    <ligand>
        <name>Ca(2+)</name>
        <dbReference type="ChEBI" id="CHEBI:29108"/>
    </ligand>
</feature>
<evidence type="ECO:0000259" key="17">
    <source>
        <dbReference type="PROSITE" id="PS51695"/>
    </source>
</evidence>
<feature type="binding site" evidence="15">
    <location>
        <position position="579"/>
    </location>
    <ligand>
        <name>Ca(2+)</name>
        <dbReference type="ChEBI" id="CHEBI:29108"/>
    </ligand>
</feature>
<dbReference type="InterPro" id="IPR050819">
    <property type="entry name" value="Tripeptidyl-peptidase_I"/>
</dbReference>